<dbReference type="VEuPathDB" id="FungiDB:SPSK_06688"/>
<feature type="transmembrane region" description="Helical" evidence="2">
    <location>
        <begin position="95"/>
        <end position="119"/>
    </location>
</feature>
<dbReference type="EMBL" id="AXCR01000001">
    <property type="protein sequence ID" value="KJR89334.1"/>
    <property type="molecule type" value="Genomic_DNA"/>
</dbReference>
<dbReference type="KEGG" id="ssck:SPSK_06688"/>
<keyword evidence="2" id="KW-0472">Membrane</keyword>
<evidence type="ECO:0000313" key="3">
    <source>
        <dbReference type="EMBL" id="KJR89334.1"/>
    </source>
</evidence>
<evidence type="ECO:0000256" key="1">
    <source>
        <dbReference type="SAM" id="MobiDB-lite"/>
    </source>
</evidence>
<dbReference type="RefSeq" id="XP_016592010.1">
    <property type="nucleotide sequence ID" value="XM_016733389.1"/>
</dbReference>
<keyword evidence="2" id="KW-0812">Transmembrane</keyword>
<feature type="region of interest" description="Disordered" evidence="1">
    <location>
        <begin position="127"/>
        <end position="172"/>
    </location>
</feature>
<comment type="caution">
    <text evidence="3">The sequence shown here is derived from an EMBL/GenBank/DDBJ whole genome shotgun (WGS) entry which is preliminary data.</text>
</comment>
<dbReference type="Proteomes" id="UP000033710">
    <property type="component" value="Unassembled WGS sequence"/>
</dbReference>
<reference evidence="3 4" key="2">
    <citation type="journal article" date="2015" name="Eukaryot. Cell">
        <title>Asexual propagation of a virulent clone complex in a human and feline outbreak of sporotrichosis.</title>
        <authorList>
            <person name="Teixeira Mde M."/>
            <person name="Rodrigues A.M."/>
            <person name="Tsui C.K."/>
            <person name="de Almeida L.G."/>
            <person name="Van Diepeningen A.D."/>
            <person name="van den Ende B.G."/>
            <person name="Fernandes G.F."/>
            <person name="Kano R."/>
            <person name="Hamelin R.C."/>
            <person name="Lopes-Bezerra L.M."/>
            <person name="Vasconcelos A.T."/>
            <person name="de Hoog S."/>
            <person name="de Camargo Z.P."/>
            <person name="Felipe M.S."/>
        </authorList>
    </citation>
    <scope>NUCLEOTIDE SEQUENCE [LARGE SCALE GENOMIC DNA]</scope>
    <source>
        <strain evidence="3 4">1099-18</strain>
    </source>
</reference>
<name>A0A0F2MJT1_SPOSC</name>
<dbReference type="GeneID" id="27668666"/>
<gene>
    <name evidence="3" type="ORF">SPSK_06688</name>
</gene>
<dbReference type="OrthoDB" id="10444869at2759"/>
<feature type="compositionally biased region" description="Basic residues" evidence="1">
    <location>
        <begin position="127"/>
        <end position="140"/>
    </location>
</feature>
<evidence type="ECO:0000256" key="2">
    <source>
        <dbReference type="SAM" id="Phobius"/>
    </source>
</evidence>
<proteinExistence type="predicted"/>
<reference evidence="3 4" key="1">
    <citation type="journal article" date="2014" name="BMC Genomics">
        <title>Comparative genomics of the major fungal agents of human and animal Sporotrichosis: Sporothrix schenckii and Sporothrix brasiliensis.</title>
        <authorList>
            <person name="Teixeira M.M."/>
            <person name="de Almeida L.G."/>
            <person name="Kubitschek-Barreira P."/>
            <person name="Alves F.L."/>
            <person name="Kioshima E.S."/>
            <person name="Abadio A.K."/>
            <person name="Fernandes L."/>
            <person name="Derengowski L.S."/>
            <person name="Ferreira K.S."/>
            <person name="Souza R.C."/>
            <person name="Ruiz J.C."/>
            <person name="de Andrade N.C."/>
            <person name="Paes H.C."/>
            <person name="Nicola A.M."/>
            <person name="Albuquerque P."/>
            <person name="Gerber A.L."/>
            <person name="Martins V.P."/>
            <person name="Peconick L.D."/>
            <person name="Neto A.V."/>
            <person name="Chaucanez C.B."/>
            <person name="Silva P.A."/>
            <person name="Cunha O.L."/>
            <person name="de Oliveira F.F."/>
            <person name="dos Santos T.C."/>
            <person name="Barros A.L."/>
            <person name="Soares M.A."/>
            <person name="de Oliveira L.M."/>
            <person name="Marini M.M."/>
            <person name="Villalobos-Duno H."/>
            <person name="Cunha M.M."/>
            <person name="de Hoog S."/>
            <person name="da Silveira J.F."/>
            <person name="Henrissat B."/>
            <person name="Nino-Vega G.A."/>
            <person name="Cisalpino P.S."/>
            <person name="Mora-Montes H.M."/>
            <person name="Almeida S.R."/>
            <person name="Stajich J.E."/>
            <person name="Lopes-Bezerra L.M."/>
            <person name="Vasconcelos A.T."/>
            <person name="Felipe M.S."/>
        </authorList>
    </citation>
    <scope>NUCLEOTIDE SEQUENCE [LARGE SCALE GENOMIC DNA]</scope>
    <source>
        <strain evidence="3 4">1099-18</strain>
    </source>
</reference>
<feature type="compositionally biased region" description="Low complexity" evidence="1">
    <location>
        <begin position="141"/>
        <end position="164"/>
    </location>
</feature>
<keyword evidence="2" id="KW-1133">Transmembrane helix</keyword>
<accession>A0A0F2MJT1</accession>
<protein>
    <submittedName>
        <fullName evidence="3">Uncharacterized protein</fullName>
    </submittedName>
</protein>
<sequence length="172" mass="18436">MYIPSQHRSVDSSPPHSASLPVSYSALPPTADSHVATDRSIAGFAKAAAEQSWAAVRILSGQSAPKMHPSFDGNSKINAASNVLSKRQSAQTTNVTIGVVVAVLLTLFVVCVVAFMYRYRYTIRIRSRKKRRHRRRRHAGSKSSKSSKSVSDSAPPSPADGAPGPSQPPPSE</sequence>
<dbReference type="AlphaFoldDB" id="A0A0F2MJT1"/>
<organism evidence="3 4">
    <name type="scientific">Sporothrix schenckii 1099-18</name>
    <dbReference type="NCBI Taxonomy" id="1397361"/>
    <lineage>
        <taxon>Eukaryota</taxon>
        <taxon>Fungi</taxon>
        <taxon>Dikarya</taxon>
        <taxon>Ascomycota</taxon>
        <taxon>Pezizomycotina</taxon>
        <taxon>Sordariomycetes</taxon>
        <taxon>Sordariomycetidae</taxon>
        <taxon>Ophiostomatales</taxon>
        <taxon>Ophiostomataceae</taxon>
        <taxon>Sporothrix</taxon>
    </lineage>
</organism>
<evidence type="ECO:0000313" key="4">
    <source>
        <dbReference type="Proteomes" id="UP000033710"/>
    </source>
</evidence>